<feature type="domain" description="RRM" evidence="3">
    <location>
        <begin position="414"/>
        <end position="492"/>
    </location>
</feature>
<dbReference type="CDD" id="cd00590">
    <property type="entry name" value="RRM_SF"/>
    <property type="match status" value="2"/>
</dbReference>
<keyword evidence="1" id="KW-0694">RNA-binding</keyword>
<evidence type="ECO:0000259" key="3">
    <source>
        <dbReference type="PROSITE" id="PS50102"/>
    </source>
</evidence>
<feature type="compositionally biased region" description="Gly residues" evidence="2">
    <location>
        <begin position="117"/>
        <end position="127"/>
    </location>
</feature>
<proteinExistence type="predicted"/>
<organism evidence="4 5">
    <name type="scientific">Durusdinium trenchii</name>
    <dbReference type="NCBI Taxonomy" id="1381693"/>
    <lineage>
        <taxon>Eukaryota</taxon>
        <taxon>Sar</taxon>
        <taxon>Alveolata</taxon>
        <taxon>Dinophyceae</taxon>
        <taxon>Suessiales</taxon>
        <taxon>Symbiodiniaceae</taxon>
        <taxon>Durusdinium</taxon>
    </lineage>
</organism>
<sequence length="762" mass="82942">MLMLAPLIRLRRVRDSFGGPSRVGMPPAAPVHGLAVLGVVLRSDPPNPSHWPDDCTQPVLEEFFSHFGQVTSVSIPVGALGHATISFATAEEADRVFEDPETLVMSGQLLECKPCVGGKGQPRGRGSQGTSNGNWTSQEEQWGFEEGQGTSEGNWTSQEEQWGFEEGLRAAAPELNEGCAAAPTFGADGWEGHGTSEGNWTSQEEQWGFEEGLRAAAPELNEGCAAAPTFGADGWEGQDTSEGNWTSQEEQWGFEEGLRAAAPELNEGCAAAPTLGADGWEGQGTSEGNWTSQEEQWGFEEGLRAADPELNEGCAAAPTFGADGWEGQGTSEGNWASQEEQWGFEEGSGKPKSELPEQGGKSNVIGQSKGEPHRPREGPQDHTNSARRRWPPRGGKGREESARPKEGLAELTEPKLFVRRLPQATTEDELREYFESFGTVKDLALIYHPDTGAFRGYGFVSFEDLEAARAVLQNYDNNWFKNRWIDCQVKGAGAAGGRTETSRLLVEGVAQTLKEELREHLECFGAVKEMTFTGDGRCEVTFGLSGSAAAACAKASIVLNGEALRLSVMEEQRTRPDEGEGDEETTKMVFLQKVPEDWTSVEARQYFQKFGQVVELTLPFEADGERGALLTFDSCESSAKAIAFAKVGAPKPYFAGAAVKAEKEPPQEVFLHVRNVAPGRRLDTSDVFKIFGKYSLARIRDLEGEAMVEFASTGECIKAFEEQDGVRANGVQLALEGSTRDAFMEFRKRQERTWGGPRPPGR</sequence>
<feature type="compositionally biased region" description="Basic and acidic residues" evidence="2">
    <location>
        <begin position="396"/>
        <end position="408"/>
    </location>
</feature>
<feature type="compositionally biased region" description="Polar residues" evidence="2">
    <location>
        <begin position="328"/>
        <end position="340"/>
    </location>
</feature>
<gene>
    <name evidence="4" type="ORF">SCF082_LOCUS15173</name>
</gene>
<dbReference type="Proteomes" id="UP001642464">
    <property type="component" value="Unassembled WGS sequence"/>
</dbReference>
<protein>
    <recommendedName>
        <fullName evidence="3">RRM domain-containing protein</fullName>
    </recommendedName>
</protein>
<dbReference type="InterPro" id="IPR035979">
    <property type="entry name" value="RBD_domain_sf"/>
</dbReference>
<accession>A0ABP0K4G3</accession>
<dbReference type="EMBL" id="CAXAMM010009668">
    <property type="protein sequence ID" value="CAK9021052.1"/>
    <property type="molecule type" value="Genomic_DNA"/>
</dbReference>
<feature type="compositionally biased region" description="Basic and acidic residues" evidence="2">
    <location>
        <begin position="370"/>
        <end position="380"/>
    </location>
</feature>
<feature type="domain" description="RRM" evidence="3">
    <location>
        <begin position="587"/>
        <end position="666"/>
    </location>
</feature>
<comment type="caution">
    <text evidence="4">The sequence shown here is derived from an EMBL/GenBank/DDBJ whole genome shotgun (WGS) entry which is preliminary data.</text>
</comment>
<feature type="region of interest" description="Disordered" evidence="2">
    <location>
        <begin position="117"/>
        <end position="136"/>
    </location>
</feature>
<evidence type="ECO:0000313" key="5">
    <source>
        <dbReference type="Proteomes" id="UP001642464"/>
    </source>
</evidence>
<dbReference type="InterPro" id="IPR012677">
    <property type="entry name" value="Nucleotide-bd_a/b_plait_sf"/>
</dbReference>
<dbReference type="Pfam" id="PF00076">
    <property type="entry name" value="RRM_1"/>
    <property type="match status" value="2"/>
</dbReference>
<feature type="region of interest" description="Disordered" evidence="2">
    <location>
        <begin position="313"/>
        <end position="409"/>
    </location>
</feature>
<feature type="domain" description="RRM" evidence="3">
    <location>
        <begin position="37"/>
        <end position="119"/>
    </location>
</feature>
<name>A0ABP0K4G3_9DINO</name>
<dbReference type="Gene3D" id="3.30.70.330">
    <property type="match status" value="3"/>
</dbReference>
<keyword evidence="5" id="KW-1185">Reference proteome</keyword>
<dbReference type="SMART" id="SM00360">
    <property type="entry name" value="RRM"/>
    <property type="match status" value="5"/>
</dbReference>
<evidence type="ECO:0000313" key="4">
    <source>
        <dbReference type="EMBL" id="CAK9021052.1"/>
    </source>
</evidence>
<dbReference type="PANTHER" id="PTHR15241">
    <property type="entry name" value="TRANSFORMER-2-RELATED"/>
    <property type="match status" value="1"/>
</dbReference>
<dbReference type="InterPro" id="IPR000504">
    <property type="entry name" value="RRM_dom"/>
</dbReference>
<evidence type="ECO:0000256" key="2">
    <source>
        <dbReference type="SAM" id="MobiDB-lite"/>
    </source>
</evidence>
<evidence type="ECO:0000256" key="1">
    <source>
        <dbReference type="PROSITE-ProRule" id="PRU00176"/>
    </source>
</evidence>
<dbReference type="SUPFAM" id="SSF54928">
    <property type="entry name" value="RNA-binding domain, RBD"/>
    <property type="match status" value="4"/>
</dbReference>
<dbReference type="PROSITE" id="PS50102">
    <property type="entry name" value="RRM"/>
    <property type="match status" value="3"/>
</dbReference>
<reference evidence="4 5" key="1">
    <citation type="submission" date="2024-02" db="EMBL/GenBank/DDBJ databases">
        <authorList>
            <person name="Chen Y."/>
            <person name="Shah S."/>
            <person name="Dougan E. K."/>
            <person name="Thang M."/>
            <person name="Chan C."/>
        </authorList>
    </citation>
    <scope>NUCLEOTIDE SEQUENCE [LARGE SCALE GENOMIC DNA]</scope>
</reference>